<sequence length="150" mass="17787">MINKLSIERQKEIEKEVSGDTKMYLENCLNNYSEYVSVTQKLFHEVYNKIAQYDQKYNILNHLSEYDEATKANNIDLQIIILDESIKQGIYTPVTYERLAKAYEKKNDIESAYKVCIVWFETDFWKLPNTANGSLRILKRLKRLEKKYGV</sequence>
<gene>
    <name evidence="1" type="ORF">FFL01_30620</name>
</gene>
<keyword evidence="2" id="KW-1185">Reference proteome</keyword>
<dbReference type="AlphaFoldDB" id="A0A4Y4B4C8"/>
<dbReference type="OrthoDB" id="1452750at2"/>
<protein>
    <submittedName>
        <fullName evidence="1">Uncharacterized protein</fullName>
    </submittedName>
</protein>
<dbReference type="RefSeq" id="WP_073240979.1">
    <property type="nucleotide sequence ID" value="NZ_BJNP01000047.1"/>
</dbReference>
<organism evidence="1 2">
    <name type="scientific">Flavobacterium flevense</name>
    <dbReference type="NCBI Taxonomy" id="983"/>
    <lineage>
        <taxon>Bacteria</taxon>
        <taxon>Pseudomonadati</taxon>
        <taxon>Bacteroidota</taxon>
        <taxon>Flavobacteriia</taxon>
        <taxon>Flavobacteriales</taxon>
        <taxon>Flavobacteriaceae</taxon>
        <taxon>Flavobacterium</taxon>
    </lineage>
</organism>
<name>A0A4Y4B4C8_9FLAO</name>
<dbReference type="Proteomes" id="UP000316775">
    <property type="component" value="Unassembled WGS sequence"/>
</dbReference>
<evidence type="ECO:0000313" key="1">
    <source>
        <dbReference type="EMBL" id="GEC73523.1"/>
    </source>
</evidence>
<comment type="caution">
    <text evidence="1">The sequence shown here is derived from an EMBL/GenBank/DDBJ whole genome shotgun (WGS) entry which is preliminary data.</text>
</comment>
<reference evidence="1 2" key="1">
    <citation type="submission" date="2019-06" db="EMBL/GenBank/DDBJ databases">
        <title>Whole genome shotgun sequence of Flavobacterium flevense NBRC 14960.</title>
        <authorList>
            <person name="Hosoyama A."/>
            <person name="Uohara A."/>
            <person name="Ohji S."/>
            <person name="Ichikawa N."/>
        </authorList>
    </citation>
    <scope>NUCLEOTIDE SEQUENCE [LARGE SCALE GENOMIC DNA]</scope>
    <source>
        <strain evidence="1 2">NBRC 14960</strain>
    </source>
</reference>
<proteinExistence type="predicted"/>
<dbReference type="EMBL" id="BJNP01000047">
    <property type="protein sequence ID" value="GEC73523.1"/>
    <property type="molecule type" value="Genomic_DNA"/>
</dbReference>
<dbReference type="STRING" id="983.SAMN05443543_101199"/>
<evidence type="ECO:0000313" key="2">
    <source>
        <dbReference type="Proteomes" id="UP000316775"/>
    </source>
</evidence>
<accession>A0A4Y4B4C8</accession>